<accession>A0A5D3FKD9</accession>
<dbReference type="RefSeq" id="WP_034538529.1">
    <property type="nucleotide sequence ID" value="NZ_CAMBON010000014.1"/>
</dbReference>
<organism evidence="9 10">
    <name type="scientific">Bacteroides pyogenes</name>
    <dbReference type="NCBI Taxonomy" id="310300"/>
    <lineage>
        <taxon>Bacteria</taxon>
        <taxon>Pseudomonadati</taxon>
        <taxon>Bacteroidota</taxon>
        <taxon>Bacteroidia</taxon>
        <taxon>Bacteroidales</taxon>
        <taxon>Bacteroidaceae</taxon>
        <taxon>Bacteroides</taxon>
    </lineage>
</organism>
<feature type="signal peptide" evidence="6">
    <location>
        <begin position="1"/>
        <end position="26"/>
    </location>
</feature>
<proteinExistence type="inferred from homology"/>
<evidence type="ECO:0000259" key="7">
    <source>
        <dbReference type="Pfam" id="PF07980"/>
    </source>
</evidence>
<evidence type="ECO:0000256" key="3">
    <source>
        <dbReference type="ARBA" id="ARBA00022729"/>
    </source>
</evidence>
<evidence type="ECO:0000313" key="9">
    <source>
        <dbReference type="EMBL" id="TYK33522.1"/>
    </source>
</evidence>
<comment type="similarity">
    <text evidence="2">Belongs to the SusD family.</text>
</comment>
<dbReference type="Pfam" id="PF14322">
    <property type="entry name" value="SusD-like_3"/>
    <property type="match status" value="1"/>
</dbReference>
<dbReference type="AlphaFoldDB" id="A0A5D3FKD9"/>
<comment type="caution">
    <text evidence="9">The sequence shown here is derived from an EMBL/GenBank/DDBJ whole genome shotgun (WGS) entry which is preliminary data.</text>
</comment>
<keyword evidence="3 6" id="KW-0732">Signal</keyword>
<evidence type="ECO:0000256" key="6">
    <source>
        <dbReference type="SAM" id="SignalP"/>
    </source>
</evidence>
<dbReference type="Proteomes" id="UP000324383">
    <property type="component" value="Unassembled WGS sequence"/>
</dbReference>
<reference evidence="9 10" key="1">
    <citation type="submission" date="2019-07" db="EMBL/GenBank/DDBJ databases">
        <title>Draft Genome Sequences of Bacteroides pyogenes Strains Isolated from the Uterus Holstein Dairy Cows with Metritis.</title>
        <authorList>
            <person name="Cunha F."/>
            <person name="Galvao K.N."/>
            <person name="Jeon S.J."/>
            <person name="Jeong K.C."/>
        </authorList>
    </citation>
    <scope>NUCLEOTIDE SEQUENCE [LARGE SCALE GENOMIC DNA]</scope>
    <source>
        <strain evidence="9 10">KG-31</strain>
    </source>
</reference>
<gene>
    <name evidence="9" type="ORF">FNJ60_08020</name>
</gene>
<dbReference type="PROSITE" id="PS51257">
    <property type="entry name" value="PROKAR_LIPOPROTEIN"/>
    <property type="match status" value="1"/>
</dbReference>
<evidence type="ECO:0000256" key="4">
    <source>
        <dbReference type="ARBA" id="ARBA00023136"/>
    </source>
</evidence>
<keyword evidence="4" id="KW-0472">Membrane</keyword>
<dbReference type="SUPFAM" id="SSF48452">
    <property type="entry name" value="TPR-like"/>
    <property type="match status" value="1"/>
</dbReference>
<evidence type="ECO:0000256" key="2">
    <source>
        <dbReference type="ARBA" id="ARBA00006275"/>
    </source>
</evidence>
<evidence type="ECO:0000256" key="5">
    <source>
        <dbReference type="ARBA" id="ARBA00023237"/>
    </source>
</evidence>
<feature type="domain" description="SusD-like N-terminal" evidence="8">
    <location>
        <begin position="49"/>
        <end position="226"/>
    </location>
</feature>
<evidence type="ECO:0000313" key="10">
    <source>
        <dbReference type="Proteomes" id="UP000324383"/>
    </source>
</evidence>
<evidence type="ECO:0000259" key="8">
    <source>
        <dbReference type="Pfam" id="PF14322"/>
    </source>
</evidence>
<dbReference type="Gene3D" id="1.25.40.390">
    <property type="match status" value="1"/>
</dbReference>
<sequence length="448" mass="51692">MKVTKYTTLAFTMAGCLLLSSCDSFLDIQPVGKVIPNTLSEYRSLLTKAYQQPFNDRAICDMRTNDVIIKDDNHEQGVYGEIERWNDGSFKTSTYSFNWEVYYSIIYYANAIIDNKSKIKEGSREEIDQLVGEAYFLRGYIHFILVNLYGEPYGKKGAPQKKAIPLKLDLDLEAIPTRNTVEEIYTAILDDIAKARTLINKETWEERYLYRFSVIAADAFASRVHLYMGKWEEAYAEAENALAKKSSLENLNEADSKMPNEYQSVEIINAYEQIQSSSTQRACWAGEELRKTYDTANDLRLKKYFGEPNKDGKYSIAKADGSSKYRCSFRTGEVYLNAAEAAARLNKLPEARKRLLQLMEKRYTPEGYAQKKKALDGMQRDELIKEILDERARELAFEGHRWFDLRRTTRPKMEKTLENKKFVLQQDDPRYTLRLPVSATEANPGLLN</sequence>
<dbReference type="Pfam" id="PF07980">
    <property type="entry name" value="SusD_RagB"/>
    <property type="match status" value="1"/>
</dbReference>
<feature type="domain" description="RagB/SusD" evidence="7">
    <location>
        <begin position="299"/>
        <end position="413"/>
    </location>
</feature>
<keyword evidence="5" id="KW-0998">Cell outer membrane</keyword>
<keyword evidence="10" id="KW-1185">Reference proteome</keyword>
<name>A0A5D3FKD9_9BACE</name>
<protein>
    <submittedName>
        <fullName evidence="9">RagB/SusD family nutrient uptake outer membrane protein</fullName>
    </submittedName>
</protein>
<dbReference type="EMBL" id="VKLW01000015">
    <property type="protein sequence ID" value="TYK33522.1"/>
    <property type="molecule type" value="Genomic_DNA"/>
</dbReference>
<dbReference type="InterPro" id="IPR033985">
    <property type="entry name" value="SusD-like_N"/>
</dbReference>
<dbReference type="InterPro" id="IPR012944">
    <property type="entry name" value="SusD_RagB_dom"/>
</dbReference>
<comment type="subcellular location">
    <subcellularLocation>
        <location evidence="1">Cell outer membrane</location>
    </subcellularLocation>
</comment>
<dbReference type="InterPro" id="IPR011990">
    <property type="entry name" value="TPR-like_helical_dom_sf"/>
</dbReference>
<evidence type="ECO:0000256" key="1">
    <source>
        <dbReference type="ARBA" id="ARBA00004442"/>
    </source>
</evidence>
<feature type="chain" id="PRO_5030116468" evidence="6">
    <location>
        <begin position="27"/>
        <end position="448"/>
    </location>
</feature>